<sequence>MSHGSCVQRSPGTPSSSILDRAGASLPLDRRDGPADPAAVNPSPMAAAPADTMTRRFAVACGVLSQYVRAGGAPAMVPPLFLAPAPAAQQKGANGAAQQLTIFYGGRVVVLDACPPEKAAELIRLAAAAQGAPAPGEAPPLVDMPIARKTSLRRFLAKRKDRSSSTSCAPYNRHHDEEPEQQPAAKKGKVAPTREEAAAASSSSSWLALGSLDAMHGL</sequence>
<feature type="domain" description="Tify" evidence="6">
    <location>
        <begin position="93"/>
        <end position="128"/>
    </location>
</feature>
<evidence type="ECO:0000256" key="5">
    <source>
        <dbReference type="SAM" id="MobiDB-lite"/>
    </source>
</evidence>
<comment type="subcellular location">
    <subcellularLocation>
        <location evidence="4">Nucleus</location>
    </subcellularLocation>
</comment>
<dbReference type="SMART" id="SM00979">
    <property type="entry name" value="TIFY"/>
    <property type="match status" value="1"/>
</dbReference>
<evidence type="ECO:0000256" key="2">
    <source>
        <dbReference type="ARBA" id="ARBA00022819"/>
    </source>
</evidence>
<dbReference type="PANTHER" id="PTHR33077:SF59">
    <property type="entry name" value="PROTEIN TIFY 11A"/>
    <property type="match status" value="1"/>
</dbReference>
<feature type="compositionally biased region" description="Polar residues" evidence="5">
    <location>
        <begin position="1"/>
        <end position="18"/>
    </location>
</feature>
<keyword evidence="4" id="KW-0539">Nucleus</keyword>
<dbReference type="Proteomes" id="UP000275267">
    <property type="component" value="Unassembled WGS sequence"/>
</dbReference>
<dbReference type="InterPro" id="IPR018467">
    <property type="entry name" value="CCT_CS"/>
</dbReference>
<dbReference type="PANTHER" id="PTHR33077">
    <property type="entry name" value="PROTEIN TIFY 4A-RELATED-RELATED"/>
    <property type="match status" value="1"/>
</dbReference>
<name>A0A3L6SDS9_PANMI</name>
<feature type="region of interest" description="Disordered" evidence="5">
    <location>
        <begin position="156"/>
        <end position="204"/>
    </location>
</feature>
<dbReference type="Pfam" id="PF09425">
    <property type="entry name" value="Jas_motif"/>
    <property type="match status" value="1"/>
</dbReference>
<dbReference type="GO" id="GO:2000022">
    <property type="term" value="P:regulation of jasmonic acid mediated signaling pathway"/>
    <property type="evidence" value="ECO:0007669"/>
    <property type="project" value="UniProtKB-UniRule"/>
</dbReference>
<dbReference type="PROSITE" id="PS51320">
    <property type="entry name" value="TIFY"/>
    <property type="match status" value="1"/>
</dbReference>
<comment type="function">
    <text evidence="4">Repressor of jasmonate responses.</text>
</comment>
<comment type="caution">
    <text evidence="7">The sequence shown here is derived from an EMBL/GenBank/DDBJ whole genome shotgun (WGS) entry which is preliminary data.</text>
</comment>
<accession>A0A3L6SDS9</accession>
<evidence type="ECO:0000256" key="4">
    <source>
        <dbReference type="RuleBase" id="RU369065"/>
    </source>
</evidence>
<comment type="similarity">
    <text evidence="1 4">Belongs to the TIFY/JAZ family.</text>
</comment>
<evidence type="ECO:0000313" key="7">
    <source>
        <dbReference type="EMBL" id="RLN18679.1"/>
    </source>
</evidence>
<dbReference type="AlphaFoldDB" id="A0A3L6SDS9"/>
<proteinExistence type="inferred from homology"/>
<dbReference type="GO" id="GO:0031347">
    <property type="term" value="P:regulation of defense response"/>
    <property type="evidence" value="ECO:0007669"/>
    <property type="project" value="UniProtKB-UniRule"/>
</dbReference>
<reference evidence="8" key="1">
    <citation type="journal article" date="2019" name="Nat. Commun.">
        <title>The genome of broomcorn millet.</title>
        <authorList>
            <person name="Zou C."/>
            <person name="Miki D."/>
            <person name="Li D."/>
            <person name="Tang Q."/>
            <person name="Xiao L."/>
            <person name="Rajput S."/>
            <person name="Deng P."/>
            <person name="Jia W."/>
            <person name="Huang R."/>
            <person name="Zhang M."/>
            <person name="Sun Y."/>
            <person name="Hu J."/>
            <person name="Fu X."/>
            <person name="Schnable P.S."/>
            <person name="Li F."/>
            <person name="Zhang H."/>
            <person name="Feng B."/>
            <person name="Zhu X."/>
            <person name="Liu R."/>
            <person name="Schnable J.C."/>
            <person name="Zhu J.-K."/>
            <person name="Zhang H."/>
        </authorList>
    </citation>
    <scope>NUCLEOTIDE SEQUENCE [LARGE SCALE GENOMIC DNA]</scope>
</reference>
<gene>
    <name evidence="7" type="ORF">C2845_PM02G35610</name>
</gene>
<evidence type="ECO:0000256" key="1">
    <source>
        <dbReference type="ARBA" id="ARBA00008614"/>
    </source>
</evidence>
<dbReference type="GO" id="GO:0005634">
    <property type="term" value="C:nucleus"/>
    <property type="evidence" value="ECO:0007669"/>
    <property type="project" value="UniProtKB-SubCell"/>
</dbReference>
<dbReference type="InterPro" id="IPR040390">
    <property type="entry name" value="TIFY/JAZ"/>
</dbReference>
<dbReference type="STRING" id="4540.A0A3L6SDS9"/>
<protein>
    <recommendedName>
        <fullName evidence="4">Protein TIFY</fullName>
    </recommendedName>
    <alternativeName>
        <fullName evidence="4">Jasmonate ZIM domain-containing protein</fullName>
    </alternativeName>
</protein>
<dbReference type="OrthoDB" id="689737at2759"/>
<evidence type="ECO:0000256" key="3">
    <source>
        <dbReference type="ARBA" id="ARBA00022843"/>
    </source>
</evidence>
<dbReference type="InterPro" id="IPR010399">
    <property type="entry name" value="Tify_dom"/>
</dbReference>
<keyword evidence="2 4" id="KW-1184">Jasmonic acid signaling pathway</keyword>
<keyword evidence="8" id="KW-1185">Reference proteome</keyword>
<keyword evidence="3" id="KW-0832">Ubl conjugation</keyword>
<evidence type="ECO:0000259" key="6">
    <source>
        <dbReference type="PROSITE" id="PS51320"/>
    </source>
</evidence>
<evidence type="ECO:0000313" key="8">
    <source>
        <dbReference type="Proteomes" id="UP000275267"/>
    </source>
</evidence>
<feature type="region of interest" description="Disordered" evidence="5">
    <location>
        <begin position="1"/>
        <end position="47"/>
    </location>
</feature>
<dbReference type="EMBL" id="PQIB02000005">
    <property type="protein sequence ID" value="RLN18679.1"/>
    <property type="molecule type" value="Genomic_DNA"/>
</dbReference>
<dbReference type="GO" id="GO:0009611">
    <property type="term" value="P:response to wounding"/>
    <property type="evidence" value="ECO:0007669"/>
    <property type="project" value="UniProtKB-UniRule"/>
</dbReference>
<dbReference type="Pfam" id="PF06200">
    <property type="entry name" value="tify"/>
    <property type="match status" value="1"/>
</dbReference>
<comment type="domain">
    <text evidence="4">The jas domain is required for interaction with COI1.</text>
</comment>
<organism evidence="7 8">
    <name type="scientific">Panicum miliaceum</name>
    <name type="common">Proso millet</name>
    <name type="synonym">Broomcorn millet</name>
    <dbReference type="NCBI Taxonomy" id="4540"/>
    <lineage>
        <taxon>Eukaryota</taxon>
        <taxon>Viridiplantae</taxon>
        <taxon>Streptophyta</taxon>
        <taxon>Embryophyta</taxon>
        <taxon>Tracheophyta</taxon>
        <taxon>Spermatophyta</taxon>
        <taxon>Magnoliopsida</taxon>
        <taxon>Liliopsida</taxon>
        <taxon>Poales</taxon>
        <taxon>Poaceae</taxon>
        <taxon>PACMAD clade</taxon>
        <taxon>Panicoideae</taxon>
        <taxon>Panicodae</taxon>
        <taxon>Paniceae</taxon>
        <taxon>Panicinae</taxon>
        <taxon>Panicum</taxon>
        <taxon>Panicum sect. Panicum</taxon>
    </lineage>
</organism>